<dbReference type="HOGENOM" id="CLU_1934264_0_0_5"/>
<evidence type="ECO:0000313" key="1">
    <source>
        <dbReference type="EMBL" id="ABZ72596.1"/>
    </source>
</evidence>
<name>B0T615_CAUSK</name>
<reference evidence="1" key="1">
    <citation type="submission" date="2008-01" db="EMBL/GenBank/DDBJ databases">
        <title>Complete sequence of chromosome of Caulobacter sp. K31.</title>
        <authorList>
            <consortium name="US DOE Joint Genome Institute"/>
            <person name="Copeland A."/>
            <person name="Lucas S."/>
            <person name="Lapidus A."/>
            <person name="Barry K."/>
            <person name="Glavina del Rio T."/>
            <person name="Dalin E."/>
            <person name="Tice H."/>
            <person name="Pitluck S."/>
            <person name="Bruce D."/>
            <person name="Goodwin L."/>
            <person name="Thompson L.S."/>
            <person name="Brettin T."/>
            <person name="Detter J.C."/>
            <person name="Han C."/>
            <person name="Schmutz J."/>
            <person name="Larimer F."/>
            <person name="Land M."/>
            <person name="Hauser L."/>
            <person name="Kyrpides N."/>
            <person name="Kim E."/>
            <person name="Stephens C."/>
            <person name="Richardson P."/>
        </authorList>
    </citation>
    <scope>NUCLEOTIDE SEQUENCE [LARGE SCALE GENOMIC DNA]</scope>
    <source>
        <strain evidence="1">K31</strain>
    </source>
</reference>
<proteinExistence type="predicted"/>
<accession>B0T615</accession>
<gene>
    <name evidence="1" type="ordered locus">Caul_3469</name>
</gene>
<dbReference type="AlphaFoldDB" id="B0T615"/>
<dbReference type="STRING" id="366602.Caul_3469"/>
<protein>
    <submittedName>
        <fullName evidence="1">Uncharacterized protein</fullName>
    </submittedName>
</protein>
<organism evidence="1">
    <name type="scientific">Caulobacter sp. (strain K31)</name>
    <dbReference type="NCBI Taxonomy" id="366602"/>
    <lineage>
        <taxon>Bacteria</taxon>
        <taxon>Pseudomonadati</taxon>
        <taxon>Pseudomonadota</taxon>
        <taxon>Alphaproteobacteria</taxon>
        <taxon>Caulobacterales</taxon>
        <taxon>Caulobacteraceae</taxon>
        <taxon>Caulobacter</taxon>
    </lineage>
</organism>
<dbReference type="EMBL" id="CP000927">
    <property type="protein sequence ID" value="ABZ72596.1"/>
    <property type="molecule type" value="Genomic_DNA"/>
</dbReference>
<sequence length="130" mass="12457" precursor="true">MAVLNLSSATKTARLQAIITAAGAAATIKFYTGTAPSTPVTAATGTLLGTLTCGSVIGTASGSTLTFGTITGDTSADATGAWGYARLATSGGTGILDVDVGTSGTTIIMAAASCVAGATLDITAFTLTEA</sequence>
<dbReference type="KEGG" id="cak:Caul_3469"/>